<dbReference type="Proteomes" id="UP000297966">
    <property type="component" value="Unassembled WGS sequence"/>
</dbReference>
<dbReference type="EMBL" id="SPQT01000015">
    <property type="protein sequence ID" value="TFV45337.1"/>
    <property type="molecule type" value="Genomic_DNA"/>
</dbReference>
<dbReference type="OrthoDB" id="8241328at2"/>
<evidence type="ECO:0000313" key="2">
    <source>
        <dbReference type="EMBL" id="TFV45337.1"/>
    </source>
</evidence>
<accession>A0A4Y9LRN8</accession>
<feature type="region of interest" description="Disordered" evidence="1">
    <location>
        <begin position="1"/>
        <end position="40"/>
    </location>
</feature>
<dbReference type="RefSeq" id="WP_135176405.1">
    <property type="nucleotide sequence ID" value="NZ_SPQT01000015.1"/>
</dbReference>
<reference evidence="2 3" key="1">
    <citation type="submission" date="2019-03" db="EMBL/GenBank/DDBJ databases">
        <title>Bradyrhizobium diversity isolated from nodules of Chamaecrista fasciculata.</title>
        <authorList>
            <person name="Klepa M.S."/>
            <person name="Urquiaga M.O."/>
            <person name="Hungria M."/>
            <person name="Delamuta J.R."/>
        </authorList>
    </citation>
    <scope>NUCLEOTIDE SEQUENCE [LARGE SCALE GENOMIC DNA]</scope>
    <source>
        <strain evidence="2 3">CNPSo 3448</strain>
    </source>
</reference>
<gene>
    <name evidence="2" type="ORF">E4K65_25095</name>
</gene>
<keyword evidence="3" id="KW-1185">Reference proteome</keyword>
<proteinExistence type="predicted"/>
<organism evidence="2 3">
    <name type="scientific">Bradyrhizobium niftali</name>
    <dbReference type="NCBI Taxonomy" id="2560055"/>
    <lineage>
        <taxon>Bacteria</taxon>
        <taxon>Pseudomonadati</taxon>
        <taxon>Pseudomonadota</taxon>
        <taxon>Alphaproteobacteria</taxon>
        <taxon>Hyphomicrobiales</taxon>
        <taxon>Nitrobacteraceae</taxon>
        <taxon>Bradyrhizobium</taxon>
    </lineage>
</organism>
<comment type="caution">
    <text evidence="2">The sequence shown here is derived from an EMBL/GenBank/DDBJ whole genome shotgun (WGS) entry which is preliminary data.</text>
</comment>
<dbReference type="AlphaFoldDB" id="A0A4Y9LRN8"/>
<name>A0A4Y9LRN8_9BRAD</name>
<sequence>MDMREASAMTEASGLPSDQDAVENASQAMPSVSDAMRGGAKARDAQTPAVAFSDELRSLAREAPLLALSMAFLLGVLVARRR</sequence>
<evidence type="ECO:0000313" key="3">
    <source>
        <dbReference type="Proteomes" id="UP000297966"/>
    </source>
</evidence>
<evidence type="ECO:0000256" key="1">
    <source>
        <dbReference type="SAM" id="MobiDB-lite"/>
    </source>
</evidence>
<protein>
    <submittedName>
        <fullName evidence="2">Uncharacterized protein</fullName>
    </submittedName>
</protein>